<comment type="caution">
    <text evidence="2">The sequence shown here is derived from an EMBL/GenBank/DDBJ whole genome shotgun (WGS) entry which is preliminary data.</text>
</comment>
<keyword evidence="1" id="KW-0472">Membrane</keyword>
<feature type="transmembrane region" description="Helical" evidence="1">
    <location>
        <begin position="9"/>
        <end position="29"/>
    </location>
</feature>
<sequence>MIDLIKESIFLGAVGSFGATAAIFVFQLLRRTL</sequence>
<dbReference type="EMBL" id="LAZR01000171">
    <property type="protein sequence ID" value="KKN84438.1"/>
    <property type="molecule type" value="Genomic_DNA"/>
</dbReference>
<keyword evidence="1" id="KW-0812">Transmembrane</keyword>
<accession>A0A0F9WZD9</accession>
<evidence type="ECO:0000256" key="1">
    <source>
        <dbReference type="SAM" id="Phobius"/>
    </source>
</evidence>
<proteinExistence type="predicted"/>
<protein>
    <submittedName>
        <fullName evidence="2">Uncharacterized protein</fullName>
    </submittedName>
</protein>
<keyword evidence="1" id="KW-1133">Transmembrane helix</keyword>
<dbReference type="AlphaFoldDB" id="A0A0F9WZD9"/>
<evidence type="ECO:0000313" key="2">
    <source>
        <dbReference type="EMBL" id="KKN84438.1"/>
    </source>
</evidence>
<reference evidence="2" key="1">
    <citation type="journal article" date="2015" name="Nature">
        <title>Complex archaea that bridge the gap between prokaryotes and eukaryotes.</title>
        <authorList>
            <person name="Spang A."/>
            <person name="Saw J.H."/>
            <person name="Jorgensen S.L."/>
            <person name="Zaremba-Niedzwiedzka K."/>
            <person name="Martijn J."/>
            <person name="Lind A.E."/>
            <person name="van Eijk R."/>
            <person name="Schleper C."/>
            <person name="Guy L."/>
            <person name="Ettema T.J."/>
        </authorList>
    </citation>
    <scope>NUCLEOTIDE SEQUENCE</scope>
</reference>
<name>A0A0F9WZD9_9ZZZZ</name>
<organism evidence="2">
    <name type="scientific">marine sediment metagenome</name>
    <dbReference type="NCBI Taxonomy" id="412755"/>
    <lineage>
        <taxon>unclassified sequences</taxon>
        <taxon>metagenomes</taxon>
        <taxon>ecological metagenomes</taxon>
    </lineage>
</organism>
<gene>
    <name evidence="2" type="ORF">LCGC14_0289000</name>
</gene>